<keyword evidence="9" id="KW-1185">Reference proteome</keyword>
<evidence type="ECO:0000313" key="9">
    <source>
        <dbReference type="Proteomes" id="UP000053593"/>
    </source>
</evidence>
<keyword evidence="3 6" id="KW-0106">Calcium</keyword>
<dbReference type="GO" id="GO:0005886">
    <property type="term" value="C:plasma membrane"/>
    <property type="evidence" value="ECO:0007669"/>
    <property type="project" value="TreeGrafter"/>
</dbReference>
<dbReference type="GO" id="GO:0001786">
    <property type="term" value="F:phosphatidylserine binding"/>
    <property type="evidence" value="ECO:0007669"/>
    <property type="project" value="TreeGrafter"/>
</dbReference>
<name>A0A0D0CLB8_9AGAR</name>
<dbReference type="Gene3D" id="1.10.220.10">
    <property type="entry name" value="Annexin"/>
    <property type="match status" value="4"/>
</dbReference>
<evidence type="ECO:0000256" key="3">
    <source>
        <dbReference type="ARBA" id="ARBA00022837"/>
    </source>
</evidence>
<dbReference type="PROSITE" id="PS00223">
    <property type="entry name" value="ANNEXIN_1"/>
    <property type="match status" value="1"/>
</dbReference>
<dbReference type="PANTHER" id="PTHR10502:SF102">
    <property type="entry name" value="ANNEXIN B11"/>
    <property type="match status" value="1"/>
</dbReference>
<dbReference type="FunFam" id="1.10.220.10:FF:000002">
    <property type="entry name" value="Annexin"/>
    <property type="match status" value="1"/>
</dbReference>
<accession>A0A0D0CLB8</accession>
<evidence type="ECO:0000256" key="1">
    <source>
        <dbReference type="ARBA" id="ARBA00007831"/>
    </source>
</evidence>
<evidence type="ECO:0000256" key="7">
    <source>
        <dbReference type="SAM" id="MobiDB-lite"/>
    </source>
</evidence>
<evidence type="ECO:0000256" key="6">
    <source>
        <dbReference type="RuleBase" id="RU003540"/>
    </source>
</evidence>
<dbReference type="HOGENOM" id="CLU_025300_4_2_1"/>
<dbReference type="SMART" id="SM00335">
    <property type="entry name" value="ANX"/>
    <property type="match status" value="4"/>
</dbReference>
<feature type="compositionally biased region" description="Polar residues" evidence="7">
    <location>
        <begin position="1"/>
        <end position="12"/>
    </location>
</feature>
<dbReference type="GO" id="GO:0005544">
    <property type="term" value="F:calcium-dependent phospholipid binding"/>
    <property type="evidence" value="ECO:0007669"/>
    <property type="project" value="UniProtKB-KW"/>
</dbReference>
<feature type="region of interest" description="Disordered" evidence="7">
    <location>
        <begin position="82"/>
        <end position="121"/>
    </location>
</feature>
<organism evidence="8 9">
    <name type="scientific">Collybiopsis luxurians FD-317 M1</name>
    <dbReference type="NCBI Taxonomy" id="944289"/>
    <lineage>
        <taxon>Eukaryota</taxon>
        <taxon>Fungi</taxon>
        <taxon>Dikarya</taxon>
        <taxon>Basidiomycota</taxon>
        <taxon>Agaricomycotina</taxon>
        <taxon>Agaricomycetes</taxon>
        <taxon>Agaricomycetidae</taxon>
        <taxon>Agaricales</taxon>
        <taxon>Marasmiineae</taxon>
        <taxon>Omphalotaceae</taxon>
        <taxon>Collybiopsis</taxon>
        <taxon>Collybiopsis luxurians</taxon>
    </lineage>
</organism>
<dbReference type="PANTHER" id="PTHR10502">
    <property type="entry name" value="ANNEXIN"/>
    <property type="match status" value="1"/>
</dbReference>
<evidence type="ECO:0000256" key="2">
    <source>
        <dbReference type="ARBA" id="ARBA00022737"/>
    </source>
</evidence>
<dbReference type="Proteomes" id="UP000053593">
    <property type="component" value="Unassembled WGS sequence"/>
</dbReference>
<feature type="region of interest" description="Disordered" evidence="7">
    <location>
        <begin position="1"/>
        <end position="56"/>
    </location>
</feature>
<feature type="compositionally biased region" description="Pro residues" evidence="7">
    <location>
        <begin position="82"/>
        <end position="104"/>
    </location>
</feature>
<keyword evidence="2 6" id="KW-0677">Repeat</keyword>
<comment type="similarity">
    <text evidence="1 6">Belongs to the annexin family.</text>
</comment>
<dbReference type="GO" id="GO:0005737">
    <property type="term" value="C:cytoplasm"/>
    <property type="evidence" value="ECO:0007669"/>
    <property type="project" value="TreeGrafter"/>
</dbReference>
<protein>
    <recommendedName>
        <fullName evidence="6">Annexin</fullName>
    </recommendedName>
</protein>
<comment type="domain">
    <text evidence="6">A pair of annexin repeats may form one binding site for calcium and phospholipid.</text>
</comment>
<dbReference type="InterPro" id="IPR018252">
    <property type="entry name" value="Annexin_repeat_CS"/>
</dbReference>
<reference evidence="8 9" key="1">
    <citation type="submission" date="2014-04" db="EMBL/GenBank/DDBJ databases">
        <title>Evolutionary Origins and Diversification of the Mycorrhizal Mutualists.</title>
        <authorList>
            <consortium name="DOE Joint Genome Institute"/>
            <consortium name="Mycorrhizal Genomics Consortium"/>
            <person name="Kohler A."/>
            <person name="Kuo A."/>
            <person name="Nagy L.G."/>
            <person name="Floudas D."/>
            <person name="Copeland A."/>
            <person name="Barry K.W."/>
            <person name="Cichocki N."/>
            <person name="Veneault-Fourrey C."/>
            <person name="LaButti K."/>
            <person name="Lindquist E.A."/>
            <person name="Lipzen A."/>
            <person name="Lundell T."/>
            <person name="Morin E."/>
            <person name="Murat C."/>
            <person name="Riley R."/>
            <person name="Ohm R."/>
            <person name="Sun H."/>
            <person name="Tunlid A."/>
            <person name="Henrissat B."/>
            <person name="Grigoriev I.V."/>
            <person name="Hibbett D.S."/>
            <person name="Martin F."/>
        </authorList>
    </citation>
    <scope>NUCLEOTIDE SEQUENCE [LARGE SCALE GENOMIC DNA]</scope>
    <source>
        <strain evidence="8 9">FD-317 M1</strain>
    </source>
</reference>
<dbReference type="InterPro" id="IPR037104">
    <property type="entry name" value="Annexin_sf"/>
</dbReference>
<keyword evidence="5 6" id="KW-0111">Calcium/phospholipid-binding</keyword>
<keyword evidence="4 6" id="KW-0041">Annexin</keyword>
<dbReference type="InterPro" id="IPR001464">
    <property type="entry name" value="Annexin"/>
</dbReference>
<dbReference type="GO" id="GO:0012506">
    <property type="term" value="C:vesicle membrane"/>
    <property type="evidence" value="ECO:0007669"/>
    <property type="project" value="TreeGrafter"/>
</dbReference>
<dbReference type="Pfam" id="PF00191">
    <property type="entry name" value="Annexin"/>
    <property type="match status" value="4"/>
</dbReference>
<dbReference type="SUPFAM" id="SSF47874">
    <property type="entry name" value="Annexin"/>
    <property type="match status" value="1"/>
</dbReference>
<dbReference type="EMBL" id="KN834780">
    <property type="protein sequence ID" value="KIK59347.1"/>
    <property type="molecule type" value="Genomic_DNA"/>
</dbReference>
<dbReference type="PRINTS" id="PR00196">
    <property type="entry name" value="ANNEXIN"/>
</dbReference>
<dbReference type="PROSITE" id="PS51897">
    <property type="entry name" value="ANNEXIN_2"/>
    <property type="match status" value="4"/>
</dbReference>
<evidence type="ECO:0000256" key="4">
    <source>
        <dbReference type="ARBA" id="ARBA00023216"/>
    </source>
</evidence>
<dbReference type="AlphaFoldDB" id="A0A0D0CLB8"/>
<dbReference type="OrthoDB" id="37886at2759"/>
<proteinExistence type="inferred from homology"/>
<dbReference type="GO" id="GO:0005509">
    <property type="term" value="F:calcium ion binding"/>
    <property type="evidence" value="ECO:0007669"/>
    <property type="project" value="InterPro"/>
</dbReference>
<evidence type="ECO:0000256" key="5">
    <source>
        <dbReference type="ARBA" id="ARBA00023302"/>
    </source>
</evidence>
<evidence type="ECO:0000313" key="8">
    <source>
        <dbReference type="EMBL" id="KIK59347.1"/>
    </source>
</evidence>
<gene>
    <name evidence="8" type="ORF">GYMLUDRAFT_44704</name>
</gene>
<feature type="compositionally biased region" description="Gly residues" evidence="7">
    <location>
        <begin position="26"/>
        <end position="36"/>
    </location>
</feature>
<dbReference type="GO" id="GO:0005634">
    <property type="term" value="C:nucleus"/>
    <property type="evidence" value="ECO:0007669"/>
    <property type="project" value="TreeGrafter"/>
</dbReference>
<dbReference type="InterPro" id="IPR018502">
    <property type="entry name" value="Annexin_repeat"/>
</dbReference>
<sequence length="465" mass="49825">MSYQANYGSNYGDSPGGFRMPEPAGAPGGYGGGGYGQPEFNERFRDGYNPSYAAPTGPGYGAPHPGYASGYAPPAGGYAPPPGPPPGVPPIPGYAPPPGPPPPNLQSYPGASGGQQYGQQYGQQQQNSILYMNTPIPPLGGPPPPQGIPGYNASADVDRLRDAMKGFGTKEGVLIQVLIPLSGMQLAVLAATYRASTGKNLLADVDSETGGRLKDVLTAIVRGPIGYDVKMLHEALSGVGTKEDLLTELIADRSPSDLYNLGQAYRAKYGRSLEETVRSDLSAKTERIYTMVISSNRPPDSTPVDMGLVEADVKALYKAGQGKIGTDEIAFCNIIVNRTTPHLTALWDAYQRQHGKTLSKVIKSEFSGHMKNTLLYIVTAANPKRINEGPGVWRDVKLLEATMKGMGTKDDLLLRRLVRLHWDQTHFSAVKRAYERKYKKSLEARVAGETIGDFKKACVGIVRGA</sequence>